<name>Q3MCH6_TRIV2</name>
<accession>Q3MCH6</accession>
<dbReference type="HOGENOM" id="CLU_165358_0_0_3"/>
<feature type="transmembrane region" description="Helical" evidence="1">
    <location>
        <begin position="69"/>
        <end position="92"/>
    </location>
</feature>
<protein>
    <submittedName>
        <fullName evidence="2">Uncharacterized protein</fullName>
    </submittedName>
</protein>
<organism evidence="2 3">
    <name type="scientific">Trichormus variabilis (strain ATCC 29413 / PCC 7937)</name>
    <name type="common">Anabaena variabilis</name>
    <dbReference type="NCBI Taxonomy" id="240292"/>
    <lineage>
        <taxon>Bacteria</taxon>
        <taxon>Bacillati</taxon>
        <taxon>Cyanobacteriota</taxon>
        <taxon>Cyanophyceae</taxon>
        <taxon>Nostocales</taxon>
        <taxon>Nostocaceae</taxon>
        <taxon>Trichormus</taxon>
    </lineage>
</organism>
<evidence type="ECO:0000313" key="3">
    <source>
        <dbReference type="Proteomes" id="UP000002533"/>
    </source>
</evidence>
<dbReference type="STRING" id="240292.Ava_1688"/>
<dbReference type="eggNOG" id="ENOG50330K7">
    <property type="taxonomic scope" value="Bacteria"/>
</dbReference>
<dbReference type="Proteomes" id="UP000002533">
    <property type="component" value="Chromosome"/>
</dbReference>
<evidence type="ECO:0000256" key="1">
    <source>
        <dbReference type="SAM" id="Phobius"/>
    </source>
</evidence>
<sequence>MSEMTIFTNFLRSLVLTIIFSFVAPLCLIGGVLLFLSLGGYVPLVGGLTTAIADGIFNFLIIFGSGSALHGILVIGLTCSFVGALFDTYVYYRYQILRLDS</sequence>
<keyword evidence="1" id="KW-0812">Transmembrane</keyword>
<keyword evidence="1" id="KW-1133">Transmembrane helix</keyword>
<dbReference type="EMBL" id="CP000117">
    <property type="protein sequence ID" value="ABA21310.1"/>
    <property type="molecule type" value="Genomic_DNA"/>
</dbReference>
<keyword evidence="1" id="KW-0472">Membrane</keyword>
<feature type="transmembrane region" description="Helical" evidence="1">
    <location>
        <begin position="41"/>
        <end position="63"/>
    </location>
</feature>
<proteinExistence type="predicted"/>
<feature type="transmembrane region" description="Helical" evidence="1">
    <location>
        <begin position="14"/>
        <end position="36"/>
    </location>
</feature>
<gene>
    <name evidence="2" type="ordered locus">Ava_1688</name>
</gene>
<reference evidence="3" key="1">
    <citation type="journal article" date="2014" name="Stand. Genomic Sci.">
        <title>Complete genome sequence of Anabaena variabilis ATCC 29413.</title>
        <authorList>
            <person name="Thiel T."/>
            <person name="Pratte B.S."/>
            <person name="Zhong J."/>
            <person name="Goodwin L."/>
            <person name="Copeland A."/>
            <person name="Lucas S."/>
            <person name="Han C."/>
            <person name="Pitluck S."/>
            <person name="Land M.L."/>
            <person name="Kyrpides N.C."/>
            <person name="Woyke T."/>
        </authorList>
    </citation>
    <scope>NUCLEOTIDE SEQUENCE [LARGE SCALE GENOMIC DNA]</scope>
    <source>
        <strain evidence="3">ATCC 29413 / PCC 7937</strain>
    </source>
</reference>
<dbReference type="AlphaFoldDB" id="Q3MCH6"/>
<evidence type="ECO:0000313" key="2">
    <source>
        <dbReference type="EMBL" id="ABA21310.1"/>
    </source>
</evidence>
<dbReference type="KEGG" id="ava:Ava_1688"/>